<dbReference type="Proteomes" id="UP000660745">
    <property type="component" value="Unassembled WGS sequence"/>
</dbReference>
<name>A0A918AA24_9ACTN</name>
<gene>
    <name evidence="1" type="ORF">GCM10012278_63560</name>
</gene>
<reference evidence="1" key="2">
    <citation type="submission" date="2020-09" db="EMBL/GenBank/DDBJ databases">
        <authorList>
            <person name="Sun Q."/>
            <person name="Zhou Y."/>
        </authorList>
    </citation>
    <scope>NUCLEOTIDE SEQUENCE</scope>
    <source>
        <strain evidence="1">CGMCC 4.7430</strain>
    </source>
</reference>
<dbReference type="EMBL" id="BMNK01000013">
    <property type="protein sequence ID" value="GGP13106.1"/>
    <property type="molecule type" value="Genomic_DNA"/>
</dbReference>
<accession>A0A918AA24</accession>
<comment type="caution">
    <text evidence="1">The sequence shown here is derived from an EMBL/GenBank/DDBJ whole genome shotgun (WGS) entry which is preliminary data.</text>
</comment>
<protein>
    <submittedName>
        <fullName evidence="1">Uncharacterized protein</fullName>
    </submittedName>
</protein>
<evidence type="ECO:0000313" key="1">
    <source>
        <dbReference type="EMBL" id="GGP13106.1"/>
    </source>
</evidence>
<reference evidence="1" key="1">
    <citation type="journal article" date="2014" name="Int. J. Syst. Evol. Microbiol.">
        <title>Complete genome sequence of Corynebacterium casei LMG S-19264T (=DSM 44701T), isolated from a smear-ripened cheese.</title>
        <authorList>
            <consortium name="US DOE Joint Genome Institute (JGI-PGF)"/>
            <person name="Walter F."/>
            <person name="Albersmeier A."/>
            <person name="Kalinowski J."/>
            <person name="Ruckert C."/>
        </authorList>
    </citation>
    <scope>NUCLEOTIDE SEQUENCE</scope>
    <source>
        <strain evidence="1">CGMCC 4.7430</strain>
    </source>
</reference>
<keyword evidence="2" id="KW-1185">Reference proteome</keyword>
<evidence type="ECO:0000313" key="2">
    <source>
        <dbReference type="Proteomes" id="UP000660745"/>
    </source>
</evidence>
<organism evidence="1 2">
    <name type="scientific">Nonomuraea glycinis</name>
    <dbReference type="NCBI Taxonomy" id="2047744"/>
    <lineage>
        <taxon>Bacteria</taxon>
        <taxon>Bacillati</taxon>
        <taxon>Actinomycetota</taxon>
        <taxon>Actinomycetes</taxon>
        <taxon>Streptosporangiales</taxon>
        <taxon>Streptosporangiaceae</taxon>
        <taxon>Nonomuraea</taxon>
    </lineage>
</organism>
<proteinExistence type="predicted"/>
<sequence length="69" mass="7677">MINRCPGAYQSLLIQSELHLSPRQAEFGEDSISLLREPMARGGLLTVPIRESAGGVHHAAYEQDRDEEE</sequence>
<dbReference type="AlphaFoldDB" id="A0A918AA24"/>